<dbReference type="AlphaFoldDB" id="A0A1I7TN36"/>
<evidence type="ECO:0000313" key="3">
    <source>
        <dbReference type="WBParaSite" id="Csp11.Scaffold629.g10075.t1"/>
    </source>
</evidence>
<organism evidence="2 3">
    <name type="scientific">Caenorhabditis tropicalis</name>
    <dbReference type="NCBI Taxonomy" id="1561998"/>
    <lineage>
        <taxon>Eukaryota</taxon>
        <taxon>Metazoa</taxon>
        <taxon>Ecdysozoa</taxon>
        <taxon>Nematoda</taxon>
        <taxon>Chromadorea</taxon>
        <taxon>Rhabditida</taxon>
        <taxon>Rhabditina</taxon>
        <taxon>Rhabditomorpha</taxon>
        <taxon>Rhabditoidea</taxon>
        <taxon>Rhabditidae</taxon>
        <taxon>Peloderinae</taxon>
        <taxon>Caenorhabditis</taxon>
    </lineage>
</organism>
<feature type="signal peptide" evidence="1">
    <location>
        <begin position="1"/>
        <end position="17"/>
    </location>
</feature>
<keyword evidence="2" id="KW-1185">Reference proteome</keyword>
<dbReference type="PANTHER" id="PTHR31712">
    <property type="entry name" value="DIETARY RESTRICTION OVER EXPRESSED"/>
    <property type="match status" value="1"/>
</dbReference>
<proteinExistence type="predicted"/>
<name>A0A1I7TN36_9PELO</name>
<reference evidence="3" key="1">
    <citation type="submission" date="2016-11" db="UniProtKB">
        <authorList>
            <consortium name="WormBaseParasite"/>
        </authorList>
    </citation>
    <scope>IDENTIFICATION</scope>
</reference>
<dbReference type="WBParaSite" id="Csp11.Scaffold629.g10075.t1">
    <property type="protein sequence ID" value="Csp11.Scaffold629.g10075.t1"/>
    <property type="gene ID" value="Csp11.Scaffold629.g10075"/>
</dbReference>
<accession>A0A1I7TN36</accession>
<evidence type="ECO:0000313" key="2">
    <source>
        <dbReference type="Proteomes" id="UP000095282"/>
    </source>
</evidence>
<dbReference type="STRING" id="1561998.A0A1I7TN36"/>
<feature type="chain" id="PRO_5009307714" evidence="1">
    <location>
        <begin position="18"/>
        <end position="153"/>
    </location>
</feature>
<protein>
    <submittedName>
        <fullName evidence="3">ZP domain-containing protein</fullName>
    </submittedName>
</protein>
<sequence length="153" mass="16916">MVGQLVVLCLLVATTFGRVPPRNAEVDARMQANKLLRCWVPNNLQKPTAGYHLSEAKYDFCSYMPSLTDVDSYYVNGVDNNSDDYSAILKLFAEKPTVSMLNVCLQEGFSLMGPDAPGQVSLRCLCKRDACNIPSPLTTYIDFNKDVINAPTL</sequence>
<dbReference type="PANTHER" id="PTHR31712:SF1">
    <property type="entry name" value="SECRETED PROTEIN"/>
    <property type="match status" value="1"/>
</dbReference>
<evidence type="ECO:0000256" key="1">
    <source>
        <dbReference type="SAM" id="SignalP"/>
    </source>
</evidence>
<dbReference type="InterPro" id="IPR035291">
    <property type="entry name" value="DUF5354"/>
</dbReference>
<keyword evidence="1" id="KW-0732">Signal</keyword>
<dbReference type="Proteomes" id="UP000095282">
    <property type="component" value="Unplaced"/>
</dbReference>
<dbReference type="Pfam" id="PF17305">
    <property type="entry name" value="DUF5354"/>
    <property type="match status" value="1"/>
</dbReference>